<dbReference type="OrthoDB" id="16284at2759"/>
<dbReference type="Proteomes" id="UP000659654">
    <property type="component" value="Unassembled WGS sequence"/>
</dbReference>
<dbReference type="EMBL" id="CAJFCV020000004">
    <property type="protein sequence ID" value="CAG9113032.1"/>
    <property type="molecule type" value="Genomic_DNA"/>
</dbReference>
<organism evidence="2 4">
    <name type="scientific">Bursaphelenchus xylophilus</name>
    <name type="common">Pinewood nematode worm</name>
    <name type="synonym">Aphelenchoides xylophilus</name>
    <dbReference type="NCBI Taxonomy" id="6326"/>
    <lineage>
        <taxon>Eukaryota</taxon>
        <taxon>Metazoa</taxon>
        <taxon>Ecdysozoa</taxon>
        <taxon>Nematoda</taxon>
        <taxon>Chromadorea</taxon>
        <taxon>Rhabditida</taxon>
        <taxon>Tylenchina</taxon>
        <taxon>Tylenchomorpha</taxon>
        <taxon>Aphelenchoidea</taxon>
        <taxon>Aphelenchoididae</taxon>
        <taxon>Bursaphelenchus</taxon>
    </lineage>
</organism>
<keyword evidence="3" id="KW-1185">Reference proteome</keyword>
<accession>A0A1I7SBT6</accession>
<gene>
    <name evidence="1" type="ORF">BXYJ_LOCUS7960</name>
</gene>
<sequence length="489" mass="55294">MRSILRLAAVRRFATHVDLKQVPPKKFKATGLGIKFYLDEWPENCRRSANDLAEVFEVLNPPSLKAFLIALSKAPSPARIHSILTNVLQQQLLTDHNSVLFAKVLAAAFIQAPISPEDCEIYRLFQGLLPKQGPFSAGTKCIFDVTTGNWPIQLVDYGVLSSTCFEVLAVEAIRRNDMNEFRKILKHFVEHGYNLHRNATLFEQYIQRVQASGKDWLTPFLEQFGKSPIFVEDFEHISKATVAAKGELTDSAVESNSCKNCGTKIGAVNLEESNFDTLKEVLIAHMEKSVKRKISGCVRDYMNVQGLIRAIKRDHNDKMPTKECLVVDTLNVLSGGYSANSKGTLDFLLKLKDQYEEVVLIIRKNVLAEHQPRLRGHGLRIVEVERHSDDDTFAIMTALMINNKCFVMSNDRFGLTKKLISDLGNQEAIKQLDDFVLTRVMGVDRVSLRSAPPLRIPLNLRLSEDKKFAHFVLIPNEVINQQRLYCVKI</sequence>
<proteinExistence type="predicted"/>
<evidence type="ECO:0000313" key="3">
    <source>
        <dbReference type="Proteomes" id="UP000659654"/>
    </source>
</evidence>
<reference evidence="1" key="2">
    <citation type="submission" date="2020-09" db="EMBL/GenBank/DDBJ databases">
        <authorList>
            <person name="Kikuchi T."/>
        </authorList>
    </citation>
    <scope>NUCLEOTIDE SEQUENCE</scope>
    <source>
        <strain evidence="1">Ka4C1</strain>
    </source>
</reference>
<dbReference type="WBParaSite" id="BXY_1048500.1">
    <property type="protein sequence ID" value="BXY_1048500.1"/>
    <property type="gene ID" value="BXY_1048500"/>
</dbReference>
<dbReference type="Proteomes" id="UP000095284">
    <property type="component" value="Unplaced"/>
</dbReference>
<dbReference type="Proteomes" id="UP000582659">
    <property type="component" value="Unassembled WGS sequence"/>
</dbReference>
<evidence type="ECO:0000313" key="2">
    <source>
        <dbReference type="Proteomes" id="UP000095284"/>
    </source>
</evidence>
<protein>
    <submittedName>
        <fullName evidence="1">(pine wood nematode) hypothetical protein</fullName>
    </submittedName>
</protein>
<name>A0A1I7SBT6_BURXY</name>
<dbReference type="EMBL" id="CAJFDI010000004">
    <property type="protein sequence ID" value="CAD5224271.1"/>
    <property type="molecule type" value="Genomic_DNA"/>
</dbReference>
<dbReference type="AlphaFoldDB" id="A0A1I7SBT6"/>
<evidence type="ECO:0000313" key="1">
    <source>
        <dbReference type="EMBL" id="CAD5224271.1"/>
    </source>
</evidence>
<evidence type="ECO:0000313" key="4">
    <source>
        <dbReference type="WBParaSite" id="BXY_1048500.1"/>
    </source>
</evidence>
<reference evidence="4" key="1">
    <citation type="submission" date="2016-11" db="UniProtKB">
        <authorList>
            <consortium name="WormBaseParasite"/>
        </authorList>
    </citation>
    <scope>IDENTIFICATION</scope>
</reference>